<dbReference type="FunFam" id="1.10.3470.10:FF:000001">
    <property type="entry name" value="Vitamin B12 ABC transporter permease BtuC"/>
    <property type="match status" value="1"/>
</dbReference>
<feature type="transmembrane region" description="Helical" evidence="8">
    <location>
        <begin position="65"/>
        <end position="82"/>
    </location>
</feature>
<organism evidence="9 10">
    <name type="scientific">Aeribacillus pallidus</name>
    <dbReference type="NCBI Taxonomy" id="33936"/>
    <lineage>
        <taxon>Bacteria</taxon>
        <taxon>Bacillati</taxon>
        <taxon>Bacillota</taxon>
        <taxon>Bacilli</taxon>
        <taxon>Bacillales</taxon>
        <taxon>Bacillaceae</taxon>
        <taxon>Aeribacillus</taxon>
    </lineage>
</organism>
<evidence type="ECO:0000256" key="5">
    <source>
        <dbReference type="ARBA" id="ARBA00022692"/>
    </source>
</evidence>
<dbReference type="RefSeq" id="WP_063388261.1">
    <property type="nucleotide sequence ID" value="NZ_LVHY01000088.1"/>
</dbReference>
<name>A0A161Y383_9BACI</name>
<dbReference type="GO" id="GO:0005886">
    <property type="term" value="C:plasma membrane"/>
    <property type="evidence" value="ECO:0007669"/>
    <property type="project" value="UniProtKB-SubCell"/>
</dbReference>
<dbReference type="Proteomes" id="UP000076476">
    <property type="component" value="Unassembled WGS sequence"/>
</dbReference>
<keyword evidence="4" id="KW-1003">Cell membrane</keyword>
<dbReference type="EMBL" id="LWBR01000027">
    <property type="protein sequence ID" value="KZN96092.1"/>
    <property type="molecule type" value="Genomic_DNA"/>
</dbReference>
<feature type="transmembrane region" description="Helical" evidence="8">
    <location>
        <begin position="9"/>
        <end position="28"/>
    </location>
</feature>
<dbReference type="InterPro" id="IPR037294">
    <property type="entry name" value="ABC_BtuC-like"/>
</dbReference>
<keyword evidence="3" id="KW-0813">Transport</keyword>
<evidence type="ECO:0000313" key="10">
    <source>
        <dbReference type="Proteomes" id="UP000076476"/>
    </source>
</evidence>
<keyword evidence="7 8" id="KW-0472">Membrane</keyword>
<comment type="caution">
    <text evidence="9">The sequence shown here is derived from an EMBL/GenBank/DDBJ whole genome shotgun (WGS) entry which is preliminary data.</text>
</comment>
<gene>
    <name evidence="9" type="ORF">AZI98_10600</name>
</gene>
<feature type="transmembrane region" description="Helical" evidence="8">
    <location>
        <begin position="248"/>
        <end position="274"/>
    </location>
</feature>
<evidence type="ECO:0000256" key="7">
    <source>
        <dbReference type="ARBA" id="ARBA00023136"/>
    </source>
</evidence>
<evidence type="ECO:0000256" key="1">
    <source>
        <dbReference type="ARBA" id="ARBA00004651"/>
    </source>
</evidence>
<dbReference type="GO" id="GO:0033214">
    <property type="term" value="P:siderophore-iron import into cell"/>
    <property type="evidence" value="ECO:0007669"/>
    <property type="project" value="TreeGrafter"/>
</dbReference>
<accession>A0A161Y383</accession>
<comment type="subcellular location">
    <subcellularLocation>
        <location evidence="1">Cell membrane</location>
        <topology evidence="1">Multi-pass membrane protein</topology>
    </subcellularLocation>
</comment>
<feature type="transmembrane region" description="Helical" evidence="8">
    <location>
        <begin position="158"/>
        <end position="180"/>
    </location>
</feature>
<dbReference type="STRING" id="33936.AZI98_10600"/>
<dbReference type="InterPro" id="IPR000522">
    <property type="entry name" value="ABC_transptr_permease_BtuC"/>
</dbReference>
<evidence type="ECO:0000256" key="8">
    <source>
        <dbReference type="SAM" id="Phobius"/>
    </source>
</evidence>
<dbReference type="AlphaFoldDB" id="A0A161Y383"/>
<feature type="transmembrane region" description="Helical" evidence="8">
    <location>
        <begin position="200"/>
        <end position="219"/>
    </location>
</feature>
<keyword evidence="5 8" id="KW-0812">Transmembrane</keyword>
<proteinExistence type="inferred from homology"/>
<dbReference type="OrthoDB" id="9811721at2"/>
<feature type="transmembrane region" description="Helical" evidence="8">
    <location>
        <begin position="94"/>
        <end position="113"/>
    </location>
</feature>
<dbReference type="CDD" id="cd06550">
    <property type="entry name" value="TM_ABC_iron-siderophores_like"/>
    <property type="match status" value="1"/>
</dbReference>
<dbReference type="SUPFAM" id="SSF81345">
    <property type="entry name" value="ABC transporter involved in vitamin B12 uptake, BtuC"/>
    <property type="match status" value="1"/>
</dbReference>
<evidence type="ECO:0000256" key="6">
    <source>
        <dbReference type="ARBA" id="ARBA00022989"/>
    </source>
</evidence>
<reference evidence="9 10" key="1">
    <citation type="submission" date="2016-04" db="EMBL/GenBank/DDBJ databases">
        <title>Draft genome sequence of Aeribacillus pallidus 8m3 from petroleum reservoir.</title>
        <authorList>
            <person name="Poltaraus A.B."/>
            <person name="Nazina T.N."/>
            <person name="Tourova T.P."/>
            <person name="Malakho S.M."/>
            <person name="Korshunova A.V."/>
            <person name="Sokolova D.S."/>
        </authorList>
    </citation>
    <scope>NUCLEOTIDE SEQUENCE [LARGE SCALE GENOMIC DNA]</scope>
    <source>
        <strain evidence="9 10">8m3</strain>
    </source>
</reference>
<dbReference type="Gene3D" id="1.10.3470.10">
    <property type="entry name" value="ABC transporter involved in vitamin B12 uptake, BtuC"/>
    <property type="match status" value="1"/>
</dbReference>
<feature type="transmembrane region" description="Helical" evidence="8">
    <location>
        <begin position="286"/>
        <end position="308"/>
    </location>
</feature>
<dbReference type="PANTHER" id="PTHR30472">
    <property type="entry name" value="FERRIC ENTEROBACTIN TRANSPORT SYSTEM PERMEASE PROTEIN"/>
    <property type="match status" value="1"/>
</dbReference>
<protein>
    <submittedName>
        <fullName evidence="9">Iron ABC transporter permease</fullName>
    </submittedName>
</protein>
<dbReference type="Pfam" id="PF01032">
    <property type="entry name" value="FecCD"/>
    <property type="match status" value="1"/>
</dbReference>
<keyword evidence="6 8" id="KW-1133">Transmembrane helix</keyword>
<keyword evidence="10" id="KW-1185">Reference proteome</keyword>
<evidence type="ECO:0000313" key="9">
    <source>
        <dbReference type="EMBL" id="KZN96092.1"/>
    </source>
</evidence>
<sequence>MHKQMARRFWTVMLISIVFIFAAIYVSLTNGEFDIKVIDIVKTLLRVDPNSEHDLVIFEFRLPRILIASLIGFGFAVAGATLQGISRNGLADPGVLGINSGAGAAIVIFMLFFEGQITGSGWLSTLAMPLFGWIGGLASALLIYLFSWRNGKLDSERAILVGIAIGFGFGALSMFLSLKMNPQDFEMATVWLNGSIWNANWKYIVSILPWLVILVPIIIKKSYILDLLQLGEDRAIGLGIRTEKEKNVFLLCSIGIVSACVSVAGNIVFVGLIAPHIAKRLVGIHHFWLIPVSGTVGMLMVIVSDYIARTVFSPAELPVGIVISIIGVPYFIYLLFKDSKK</sequence>
<evidence type="ECO:0000256" key="4">
    <source>
        <dbReference type="ARBA" id="ARBA00022475"/>
    </source>
</evidence>
<feature type="transmembrane region" description="Helical" evidence="8">
    <location>
        <begin position="315"/>
        <end position="336"/>
    </location>
</feature>
<accession>A0A164A2N2</accession>
<evidence type="ECO:0000256" key="3">
    <source>
        <dbReference type="ARBA" id="ARBA00022448"/>
    </source>
</evidence>
<dbReference type="PANTHER" id="PTHR30472:SF23">
    <property type="entry name" value="IRON-UPTAKE SYSTEM PERMEASE PROTEIN FEUC"/>
    <property type="match status" value="1"/>
</dbReference>
<feature type="transmembrane region" description="Helical" evidence="8">
    <location>
        <begin position="125"/>
        <end position="146"/>
    </location>
</feature>
<comment type="similarity">
    <text evidence="2">Belongs to the binding-protein-dependent transport system permease family. FecCD subfamily.</text>
</comment>
<dbReference type="GO" id="GO:0022857">
    <property type="term" value="F:transmembrane transporter activity"/>
    <property type="evidence" value="ECO:0007669"/>
    <property type="project" value="InterPro"/>
</dbReference>
<evidence type="ECO:0000256" key="2">
    <source>
        <dbReference type="ARBA" id="ARBA00007935"/>
    </source>
</evidence>